<evidence type="ECO:0000313" key="7">
    <source>
        <dbReference type="Proteomes" id="UP000326789"/>
    </source>
</evidence>
<keyword evidence="4" id="KW-0862">Zinc</keyword>
<dbReference type="GO" id="GO:0016811">
    <property type="term" value="F:hydrolase activity, acting on carbon-nitrogen (but not peptide) bonds, in linear amides"/>
    <property type="evidence" value="ECO:0007669"/>
    <property type="project" value="InterPro"/>
</dbReference>
<dbReference type="InterPro" id="IPR055438">
    <property type="entry name" value="AstE_AspA_cat"/>
</dbReference>
<gene>
    <name evidence="6" type="ORF">F2P58_08950</name>
</gene>
<comment type="caution">
    <text evidence="6">The sequence shown here is derived from an EMBL/GenBank/DDBJ whole genome shotgun (WGS) entry which is preliminary data.</text>
</comment>
<dbReference type="GO" id="GO:0046872">
    <property type="term" value="F:metal ion binding"/>
    <property type="evidence" value="ECO:0007669"/>
    <property type="project" value="UniProtKB-KW"/>
</dbReference>
<evidence type="ECO:0000256" key="1">
    <source>
        <dbReference type="ARBA" id="ARBA00001947"/>
    </source>
</evidence>
<protein>
    <submittedName>
        <fullName evidence="6">Succinylglutamate desuccinylase/aspartoacylase family protein</fullName>
    </submittedName>
</protein>
<evidence type="ECO:0000259" key="5">
    <source>
        <dbReference type="Pfam" id="PF24827"/>
    </source>
</evidence>
<evidence type="ECO:0000256" key="3">
    <source>
        <dbReference type="ARBA" id="ARBA00022801"/>
    </source>
</evidence>
<comment type="cofactor">
    <cofactor evidence="1">
        <name>Zn(2+)</name>
        <dbReference type="ChEBI" id="CHEBI:29105"/>
    </cofactor>
</comment>
<dbReference type="Pfam" id="PF24827">
    <property type="entry name" value="AstE_AspA_cat"/>
    <property type="match status" value="1"/>
</dbReference>
<name>A0A5N3R5D3_9VIBR</name>
<keyword evidence="3" id="KW-0378">Hydrolase</keyword>
<evidence type="ECO:0000313" key="6">
    <source>
        <dbReference type="EMBL" id="KAB0289202.1"/>
    </source>
</evidence>
<reference evidence="6 7" key="1">
    <citation type="submission" date="2019-09" db="EMBL/GenBank/DDBJ databases">
        <title>Whole genome sequence of Vibrio fortis.</title>
        <authorList>
            <person name="Das S.K."/>
        </authorList>
    </citation>
    <scope>NUCLEOTIDE SEQUENCE [LARGE SCALE GENOMIC DNA]</scope>
    <source>
        <strain evidence="6 7">AN60</strain>
    </source>
</reference>
<evidence type="ECO:0000256" key="4">
    <source>
        <dbReference type="ARBA" id="ARBA00022833"/>
    </source>
</evidence>
<dbReference type="EMBL" id="VWSE01000004">
    <property type="protein sequence ID" value="KAB0289202.1"/>
    <property type="molecule type" value="Genomic_DNA"/>
</dbReference>
<dbReference type="PANTHER" id="PTHR37326:SF1">
    <property type="entry name" value="BLL3975 PROTEIN"/>
    <property type="match status" value="1"/>
</dbReference>
<dbReference type="Gene3D" id="3.40.630.10">
    <property type="entry name" value="Zn peptidases"/>
    <property type="match status" value="1"/>
</dbReference>
<dbReference type="PANTHER" id="PTHR37326">
    <property type="entry name" value="BLL3975 PROTEIN"/>
    <property type="match status" value="1"/>
</dbReference>
<dbReference type="Proteomes" id="UP000326789">
    <property type="component" value="Unassembled WGS sequence"/>
</dbReference>
<dbReference type="CDD" id="cd06251">
    <property type="entry name" value="M14_ASTE_ASPA-like"/>
    <property type="match status" value="1"/>
</dbReference>
<proteinExistence type="predicted"/>
<organism evidence="6 7">
    <name type="scientific">Vibrio fortis</name>
    <dbReference type="NCBI Taxonomy" id="212667"/>
    <lineage>
        <taxon>Bacteria</taxon>
        <taxon>Pseudomonadati</taxon>
        <taxon>Pseudomonadota</taxon>
        <taxon>Gammaproteobacteria</taxon>
        <taxon>Vibrionales</taxon>
        <taxon>Vibrionaceae</taxon>
        <taxon>Vibrio</taxon>
    </lineage>
</organism>
<evidence type="ECO:0000256" key="2">
    <source>
        <dbReference type="ARBA" id="ARBA00022723"/>
    </source>
</evidence>
<sequence>MSEMATHNQTQVLEYLHSLNVDDLPSGDHTLSFAVATNAIGQWQQLPVRVFKGRNEGKKVVITAGVHGDEQNGIMTAMKVAQRLVEQDIAGCVTIVPTINVSGILNHSRNFFPVDPDASPSNLNRFFPGNVEGNEVERYLGTLWNNLLLPNADIAIDLHTQTSGTCYPLYIFADYRVEKAKHMAALMNADVVLNDPGEKGVLETAWNTHGVPSITVEVGSGRYFERELVERATQGVINILIAEGVIEGEVSKLNSPLEGDKIISIKAKQGGFVEPQVSLMQKVEKDDLLAIQYDSLGKELLRYTAPESGTVISHNLETLRAPGSLIVRLIK</sequence>
<dbReference type="InterPro" id="IPR043795">
    <property type="entry name" value="N-alpha-Ac-DABA-like"/>
</dbReference>
<feature type="domain" description="Succinylglutamate desuccinylase/Aspartoacylase catalytic" evidence="5">
    <location>
        <begin position="57"/>
        <end position="240"/>
    </location>
</feature>
<keyword evidence="2" id="KW-0479">Metal-binding</keyword>
<accession>A0A5N3R5D3</accession>
<dbReference type="GO" id="GO:0016788">
    <property type="term" value="F:hydrolase activity, acting on ester bonds"/>
    <property type="evidence" value="ECO:0007669"/>
    <property type="project" value="InterPro"/>
</dbReference>
<dbReference type="InterPro" id="IPR053138">
    <property type="entry name" value="N-alpha-Ac-DABA_deacetylase"/>
</dbReference>
<dbReference type="SUPFAM" id="SSF53187">
    <property type="entry name" value="Zn-dependent exopeptidases"/>
    <property type="match status" value="1"/>
</dbReference>
<dbReference type="AlphaFoldDB" id="A0A5N3R5D3"/>
<dbReference type="PIRSF" id="PIRSF039012">
    <property type="entry name" value="ASP"/>
    <property type="match status" value="1"/>
</dbReference>